<reference evidence="3 5" key="1">
    <citation type="journal article" date="2020" name="Stud. Mycol.">
        <title>101 Dothideomycetes genomes: a test case for predicting lifestyles and emergence of pathogens.</title>
        <authorList>
            <person name="Haridas S."/>
            <person name="Albert R."/>
            <person name="Binder M."/>
            <person name="Bloem J."/>
            <person name="Labutti K."/>
            <person name="Salamov A."/>
            <person name="Andreopoulos B."/>
            <person name="Baker S."/>
            <person name="Barry K."/>
            <person name="Bills G."/>
            <person name="Bluhm B."/>
            <person name="Cannon C."/>
            <person name="Castanera R."/>
            <person name="Culley D."/>
            <person name="Daum C."/>
            <person name="Ezra D."/>
            <person name="Gonzalez J."/>
            <person name="Henrissat B."/>
            <person name="Kuo A."/>
            <person name="Liang C."/>
            <person name="Lipzen A."/>
            <person name="Lutzoni F."/>
            <person name="Magnuson J."/>
            <person name="Mondo S."/>
            <person name="Nolan M."/>
            <person name="Ohm R."/>
            <person name="Pangilinan J."/>
            <person name="Park H.-J."/>
            <person name="Ramirez L."/>
            <person name="Alfaro M."/>
            <person name="Sun H."/>
            <person name="Tritt A."/>
            <person name="Yoshinaga Y."/>
            <person name="Zwiers L.-H."/>
            <person name="Turgeon B."/>
            <person name="Goodwin S."/>
            <person name="Spatafora J."/>
            <person name="Crous P."/>
            <person name="Grigoriev I."/>
        </authorList>
    </citation>
    <scope>NUCLEOTIDE SEQUENCE</scope>
    <source>
        <strain evidence="3 5">CBS 304.34</strain>
    </source>
</reference>
<feature type="transmembrane region" description="Helical" evidence="2">
    <location>
        <begin position="42"/>
        <end position="61"/>
    </location>
</feature>
<feature type="transmembrane region" description="Helical" evidence="2">
    <location>
        <begin position="164"/>
        <end position="186"/>
    </location>
</feature>
<keyword evidence="2" id="KW-0472">Membrane</keyword>
<dbReference type="GeneID" id="54469753"/>
<feature type="transmembrane region" description="Helical" evidence="2">
    <location>
        <begin position="221"/>
        <end position="241"/>
    </location>
</feature>
<dbReference type="AlphaFoldDB" id="A0A6A6Z7K4"/>
<accession>A0A6A6Z7K4</accession>
<gene>
    <name evidence="3 5" type="ORF">BDZ99DRAFT_7341</name>
</gene>
<evidence type="ECO:0000256" key="1">
    <source>
        <dbReference type="SAM" id="MobiDB-lite"/>
    </source>
</evidence>
<sequence>MVVCTFEGNSDMYGLGIRLGFYLQWFGAIFAAWIARGEVKGLWFANDFFVAATFLALVIQVSRNVQSLQVVEVYIILLLMFGAYLYAAPVYIWRFFTRRNPYWDPTRWPIVQKSALHSNLRLLLEFAVLGLQFWFWFGRVQDLKGEECDQFGFFFAKIRLNNTGFVVINILLYFMLATICLLLVFVKMVSMLGYLKDLNAYEDDPSEDVERRIQVLRNLNSLINIIVATIITAATELTIHWNNITGVNSLAAAGQTILFVIGLGAVIRVFYVYLFHDEQRDDENDDGQHPHDGYRPKGPINFDLPPRAAAPQGGRPSRTAVRQETVSDSGARRERRRGQGSSSGPQKAFVEEDIVEMDWERQGWVRRHPSRR</sequence>
<keyword evidence="4" id="KW-1185">Reference proteome</keyword>
<dbReference type="Proteomes" id="UP000504636">
    <property type="component" value="Unplaced"/>
</dbReference>
<keyword evidence="2" id="KW-0812">Transmembrane</keyword>
<proteinExistence type="predicted"/>
<evidence type="ECO:0000313" key="3">
    <source>
        <dbReference type="EMBL" id="KAF2817020.1"/>
    </source>
</evidence>
<organism evidence="3">
    <name type="scientific">Mytilinidion resinicola</name>
    <dbReference type="NCBI Taxonomy" id="574789"/>
    <lineage>
        <taxon>Eukaryota</taxon>
        <taxon>Fungi</taxon>
        <taxon>Dikarya</taxon>
        <taxon>Ascomycota</taxon>
        <taxon>Pezizomycotina</taxon>
        <taxon>Dothideomycetes</taxon>
        <taxon>Pleosporomycetidae</taxon>
        <taxon>Mytilinidiales</taxon>
        <taxon>Mytilinidiaceae</taxon>
        <taxon>Mytilinidion</taxon>
    </lineage>
</organism>
<feature type="compositionally biased region" description="Basic and acidic residues" evidence="1">
    <location>
        <begin position="286"/>
        <end position="295"/>
    </location>
</feature>
<feature type="transmembrane region" description="Helical" evidence="2">
    <location>
        <begin position="73"/>
        <end position="97"/>
    </location>
</feature>
<reference evidence="5" key="3">
    <citation type="submission" date="2025-04" db="UniProtKB">
        <authorList>
            <consortium name="RefSeq"/>
        </authorList>
    </citation>
    <scope>IDENTIFICATION</scope>
    <source>
        <strain evidence="5">CBS 304.34</strain>
    </source>
</reference>
<feature type="transmembrane region" description="Helical" evidence="2">
    <location>
        <begin position="15"/>
        <end position="35"/>
    </location>
</feature>
<evidence type="ECO:0000313" key="5">
    <source>
        <dbReference type="RefSeq" id="XP_033583984.1"/>
    </source>
</evidence>
<evidence type="ECO:0000256" key="2">
    <source>
        <dbReference type="SAM" id="Phobius"/>
    </source>
</evidence>
<feature type="region of interest" description="Disordered" evidence="1">
    <location>
        <begin position="281"/>
        <end position="354"/>
    </location>
</feature>
<name>A0A6A6Z7K4_9PEZI</name>
<dbReference type="EMBL" id="MU003692">
    <property type="protein sequence ID" value="KAF2817020.1"/>
    <property type="molecule type" value="Genomic_DNA"/>
</dbReference>
<protein>
    <submittedName>
        <fullName evidence="3 5">Uncharacterized protein</fullName>
    </submittedName>
</protein>
<reference evidence="5" key="2">
    <citation type="submission" date="2020-04" db="EMBL/GenBank/DDBJ databases">
        <authorList>
            <consortium name="NCBI Genome Project"/>
        </authorList>
    </citation>
    <scope>NUCLEOTIDE SEQUENCE</scope>
    <source>
        <strain evidence="5">CBS 304.34</strain>
    </source>
</reference>
<feature type="transmembrane region" description="Helical" evidence="2">
    <location>
        <begin position="118"/>
        <end position="137"/>
    </location>
</feature>
<evidence type="ECO:0000313" key="4">
    <source>
        <dbReference type="Proteomes" id="UP000504636"/>
    </source>
</evidence>
<feature type="compositionally biased region" description="Low complexity" evidence="1">
    <location>
        <begin position="305"/>
        <end position="316"/>
    </location>
</feature>
<feature type="transmembrane region" description="Helical" evidence="2">
    <location>
        <begin position="253"/>
        <end position="274"/>
    </location>
</feature>
<dbReference type="OrthoDB" id="3945378at2759"/>
<keyword evidence="2" id="KW-1133">Transmembrane helix</keyword>
<dbReference type="RefSeq" id="XP_033583984.1">
    <property type="nucleotide sequence ID" value="XM_033728860.1"/>
</dbReference>